<evidence type="ECO:0000313" key="6">
    <source>
        <dbReference type="Proteomes" id="UP001303373"/>
    </source>
</evidence>
<dbReference type="GO" id="GO:0071949">
    <property type="term" value="F:FAD binding"/>
    <property type="evidence" value="ECO:0007669"/>
    <property type="project" value="InterPro"/>
</dbReference>
<dbReference type="Proteomes" id="UP001303373">
    <property type="component" value="Chromosome 2"/>
</dbReference>
<keyword evidence="6" id="KW-1185">Reference proteome</keyword>
<accession>A0AAQ3R8K2</accession>
<dbReference type="InterPro" id="IPR050641">
    <property type="entry name" value="RIFMO-like"/>
</dbReference>
<protein>
    <recommendedName>
        <fullName evidence="4">FAD-binding domain-containing protein</fullName>
    </recommendedName>
</protein>
<evidence type="ECO:0000256" key="1">
    <source>
        <dbReference type="ARBA" id="ARBA00022630"/>
    </source>
</evidence>
<dbReference type="InterPro" id="IPR002938">
    <property type="entry name" value="FAD-bd"/>
</dbReference>
<name>A0AAQ3R8K2_9PEZI</name>
<dbReference type="Pfam" id="PF01494">
    <property type="entry name" value="FAD_binding_3"/>
    <property type="match status" value="1"/>
</dbReference>
<dbReference type="Gene3D" id="3.50.50.60">
    <property type="entry name" value="FAD/NAD(P)-binding domain"/>
    <property type="match status" value="1"/>
</dbReference>
<dbReference type="Gene3D" id="3.30.9.10">
    <property type="entry name" value="D-Amino Acid Oxidase, subunit A, domain 2"/>
    <property type="match status" value="1"/>
</dbReference>
<keyword evidence="1" id="KW-0285">Flavoprotein</keyword>
<evidence type="ECO:0000259" key="4">
    <source>
        <dbReference type="Pfam" id="PF01494"/>
    </source>
</evidence>
<gene>
    <name evidence="5" type="ORF">R9X50_00190800</name>
</gene>
<reference evidence="5 6" key="1">
    <citation type="submission" date="2023-11" db="EMBL/GenBank/DDBJ databases">
        <title>An acidophilic fungus is an integral part of prey digestion in a carnivorous sundew plant.</title>
        <authorList>
            <person name="Tsai I.J."/>
        </authorList>
    </citation>
    <scope>NUCLEOTIDE SEQUENCE [LARGE SCALE GENOMIC DNA]</scope>
    <source>
        <strain evidence="5">169a</strain>
    </source>
</reference>
<dbReference type="EMBL" id="CP138581">
    <property type="protein sequence ID" value="WPG99099.1"/>
    <property type="molecule type" value="Genomic_DNA"/>
</dbReference>
<sequence>MMIDKPPVLLRRPLKPPCPSRITVHWTWKLAVRPRTDNDKKKTFDGNCGIRSFSNARLNMAGVFGHTSSPQINGDQPSKTNFLIIGSGPAGLALACFLSAYGIKGIIVTEASSTAKQPRAHLTNAATLECLRDIGLEEEIQENGVSQPSLGVRWCYSMFGDEFARLYSFGNQPHRRGEYYAASPCRHVDIPQSLVEPILLKHATASGWEVRLETSFKEYEQTGDGMLVRCVDRRTSQEHAIHTKYLFGCDGGRSAVQRQLGISLTKGSSQGNALNVHIKADLSSCMKSRNVNMHWVIKPDQDNAMWNWSALFRQVKPYDEWVCVFVPHPSTRLEEKPSEETCKEAVKRVIGDENVAVEVLDISRWNVNDVVADKYSQDNVFCLGDAVHRHPPVNGLGSNTSIQDAWNLAWKLAYVESGMAKPTLLDTYNQERQPVGVDAVRRANQGFRTMGNIFEALGHLPADRAERTKQFQELSAPSKAGRERRARLAAAVKYADHEFGGLGIEMNQRYISDAVYASDELEDRQPLPADAVVEYQIGTYPGSRLPHAWLTKRSPESAAMSTIDLAGHGAFCLLTGIGGGQWVQAAQKMRDQFGLKFNAYSIGCMQDLEDVYSEWADKREVEDDGCVLTRPDRTVIWRSRTMQPDCYTAIMKVVLSVLGRSDEIPEK</sequence>
<organism evidence="5 6">
    <name type="scientific">Acrodontium crateriforme</name>
    <dbReference type="NCBI Taxonomy" id="150365"/>
    <lineage>
        <taxon>Eukaryota</taxon>
        <taxon>Fungi</taxon>
        <taxon>Dikarya</taxon>
        <taxon>Ascomycota</taxon>
        <taxon>Pezizomycotina</taxon>
        <taxon>Dothideomycetes</taxon>
        <taxon>Dothideomycetidae</taxon>
        <taxon>Mycosphaerellales</taxon>
        <taxon>Teratosphaeriaceae</taxon>
        <taxon>Acrodontium</taxon>
    </lineage>
</organism>
<dbReference type="Pfam" id="PF21274">
    <property type="entry name" value="Rng_hyd_C"/>
    <property type="match status" value="1"/>
</dbReference>
<dbReference type="Gene3D" id="3.40.30.120">
    <property type="match status" value="1"/>
</dbReference>
<dbReference type="InterPro" id="IPR036188">
    <property type="entry name" value="FAD/NAD-bd_sf"/>
</dbReference>
<keyword evidence="3" id="KW-0560">Oxidoreductase</keyword>
<dbReference type="GO" id="GO:0016709">
    <property type="term" value="F:oxidoreductase activity, acting on paired donors, with incorporation or reduction of molecular oxygen, NAD(P)H as one donor, and incorporation of one atom of oxygen"/>
    <property type="evidence" value="ECO:0007669"/>
    <property type="project" value="UniProtKB-ARBA"/>
</dbReference>
<evidence type="ECO:0000313" key="5">
    <source>
        <dbReference type="EMBL" id="WPG99099.1"/>
    </source>
</evidence>
<dbReference type="AlphaFoldDB" id="A0AAQ3R8K2"/>
<feature type="domain" description="FAD-binding" evidence="4">
    <location>
        <begin position="80"/>
        <end position="443"/>
    </location>
</feature>
<dbReference type="PANTHER" id="PTHR43004:SF8">
    <property type="entry name" value="FAD-BINDING DOMAIN-CONTAINING PROTEIN-RELATED"/>
    <property type="match status" value="1"/>
</dbReference>
<proteinExistence type="predicted"/>
<dbReference type="PRINTS" id="PR00420">
    <property type="entry name" value="RNGMNOXGNASE"/>
</dbReference>
<dbReference type="SUPFAM" id="SSF51905">
    <property type="entry name" value="FAD/NAD(P)-binding domain"/>
    <property type="match status" value="1"/>
</dbReference>
<keyword evidence="2" id="KW-0274">FAD</keyword>
<evidence type="ECO:0000256" key="3">
    <source>
        <dbReference type="ARBA" id="ARBA00023002"/>
    </source>
</evidence>
<evidence type="ECO:0000256" key="2">
    <source>
        <dbReference type="ARBA" id="ARBA00022827"/>
    </source>
</evidence>
<dbReference type="PANTHER" id="PTHR43004">
    <property type="entry name" value="TRK SYSTEM POTASSIUM UPTAKE PROTEIN"/>
    <property type="match status" value="1"/>
</dbReference>